<accession>A0AAE9DYV1</accession>
<organism evidence="1 2">
    <name type="scientific">Caenorhabditis briggsae</name>
    <dbReference type="NCBI Taxonomy" id="6238"/>
    <lineage>
        <taxon>Eukaryota</taxon>
        <taxon>Metazoa</taxon>
        <taxon>Ecdysozoa</taxon>
        <taxon>Nematoda</taxon>
        <taxon>Chromadorea</taxon>
        <taxon>Rhabditida</taxon>
        <taxon>Rhabditina</taxon>
        <taxon>Rhabditomorpha</taxon>
        <taxon>Rhabditoidea</taxon>
        <taxon>Rhabditidae</taxon>
        <taxon>Peloderinae</taxon>
        <taxon>Caenorhabditis</taxon>
    </lineage>
</organism>
<reference evidence="1 2" key="1">
    <citation type="submission" date="2022-04" db="EMBL/GenBank/DDBJ databases">
        <title>Chromosome-level reference genomes for two strains of Caenorhabditis briggsae: an improved platform for comparative genomics.</title>
        <authorList>
            <person name="Stevens L."/>
            <person name="Andersen E."/>
        </authorList>
    </citation>
    <scope>NUCLEOTIDE SEQUENCE [LARGE SCALE GENOMIC DNA]</scope>
    <source>
        <strain evidence="1">VX34</strain>
        <tissue evidence="1">Whole-organism</tissue>
    </source>
</reference>
<dbReference type="AlphaFoldDB" id="A0AAE9DYV1"/>
<sequence length="393" mass="45200">MTWQKLPRKLLKHHRQEIIATQFWCTIIDDLVGDAFSIKEGIEFFNKKELGIAFNEDIQEGTLFDNEKKFGIKTPKCQRRASWSSKSLNPGKKPFRHVLLGALRRATRSLRSHKRKRMVLQQQILDEKTPQQLIKLSQKSPNDASIVRRYARGKNTHIKLKISKDVEMTVHLGEWKLTLQMNKKPVFSIEDDGDSRKTKNQAKKFLKLNLENWEFSSPDQNSSTATARVSFASQLETIATFHLELLARTFGVKTIDFECNLDYLETDNTNHQMASNLSKFIITKLGVRYRKFVWPSFPIFYKVLKHLVKNNTEFHVTVAKLNGVQLGKLIATWQRSGSAQEIRLEGIRGTIGDVLKCIDVAEYQNGIVEIERFDGVKAILKLDGGKFSLQVHT</sequence>
<evidence type="ECO:0000313" key="1">
    <source>
        <dbReference type="EMBL" id="UMM10300.1"/>
    </source>
</evidence>
<evidence type="ECO:0000313" key="2">
    <source>
        <dbReference type="Proteomes" id="UP000829354"/>
    </source>
</evidence>
<protein>
    <submittedName>
        <fullName evidence="1">Uncharacterized protein</fullName>
    </submittedName>
</protein>
<dbReference type="Proteomes" id="UP000829354">
    <property type="component" value="Chromosome I"/>
</dbReference>
<proteinExistence type="predicted"/>
<dbReference type="EMBL" id="CP092620">
    <property type="protein sequence ID" value="UMM10300.1"/>
    <property type="molecule type" value="Genomic_DNA"/>
</dbReference>
<gene>
    <name evidence="1" type="ORF">L5515_000134</name>
</gene>
<name>A0AAE9DYV1_CAEBR</name>
<keyword evidence="2" id="KW-1185">Reference proteome</keyword>